<evidence type="ECO:0000313" key="9">
    <source>
        <dbReference type="Proteomes" id="UP001063166"/>
    </source>
</evidence>
<organism evidence="8 9">
    <name type="scientific">Lyophyllum shimeji</name>
    <name type="common">Hon-shimeji</name>
    <name type="synonym">Tricholoma shimeji</name>
    <dbReference type="NCBI Taxonomy" id="47721"/>
    <lineage>
        <taxon>Eukaryota</taxon>
        <taxon>Fungi</taxon>
        <taxon>Dikarya</taxon>
        <taxon>Basidiomycota</taxon>
        <taxon>Agaricomycotina</taxon>
        <taxon>Agaricomycetes</taxon>
        <taxon>Agaricomycetidae</taxon>
        <taxon>Agaricales</taxon>
        <taxon>Tricholomatineae</taxon>
        <taxon>Lyophyllaceae</taxon>
        <taxon>Lyophyllum</taxon>
    </lineage>
</organism>
<keyword evidence="3" id="KW-0677">Repeat</keyword>
<proteinExistence type="inferred from homology"/>
<comment type="pathway">
    <text evidence="1">Protein modification; peptidyl-diphthamide biosynthesis.</text>
</comment>
<dbReference type="Proteomes" id="UP001063166">
    <property type="component" value="Unassembled WGS sequence"/>
</dbReference>
<dbReference type="InterPro" id="IPR036322">
    <property type="entry name" value="WD40_repeat_dom_sf"/>
</dbReference>
<dbReference type="Pfam" id="PF00400">
    <property type="entry name" value="WD40"/>
    <property type="match status" value="1"/>
</dbReference>
<comment type="caution">
    <text evidence="8">The sequence shown here is derived from an EMBL/GenBank/DDBJ whole genome shotgun (WGS) entry which is preliminary data.</text>
</comment>
<dbReference type="SMART" id="SM00320">
    <property type="entry name" value="WD40"/>
    <property type="match status" value="3"/>
</dbReference>
<evidence type="ECO:0000256" key="2">
    <source>
        <dbReference type="ARBA" id="ARBA00022574"/>
    </source>
</evidence>
<evidence type="ECO:0000256" key="4">
    <source>
        <dbReference type="ARBA" id="ARBA00022801"/>
    </source>
</evidence>
<evidence type="ECO:0000256" key="7">
    <source>
        <dbReference type="ARBA" id="ARBA00047551"/>
    </source>
</evidence>
<keyword evidence="9" id="KW-1185">Reference proteome</keyword>
<dbReference type="InterPro" id="IPR001680">
    <property type="entry name" value="WD40_rpt"/>
</dbReference>
<comment type="catalytic activity">
    <reaction evidence="7">
        <text>diphthine methyl ester-[translation elongation factor 2] + H2O = diphthine-[translation elongation factor 2] + methanol + H(+)</text>
        <dbReference type="Rhea" id="RHEA:42656"/>
        <dbReference type="Rhea" id="RHEA-COMP:10172"/>
        <dbReference type="Rhea" id="RHEA-COMP:10173"/>
        <dbReference type="ChEBI" id="CHEBI:15377"/>
        <dbReference type="ChEBI" id="CHEBI:15378"/>
        <dbReference type="ChEBI" id="CHEBI:17790"/>
        <dbReference type="ChEBI" id="CHEBI:79005"/>
        <dbReference type="ChEBI" id="CHEBI:82696"/>
        <dbReference type="EC" id="3.1.1.97"/>
    </reaction>
</comment>
<sequence length="355" mass="38845">MTVTSLDTVFPADAVEFCPHPEALDIVVCGSYKLDDEPNVSSTSPAPQHRRGQCLVLQVDRADATAPYGVRQIHSIDLPAVLDMKWCHRSPSVSAILGIADSEGKVTLHEWQTEEKILKHVGDIQCASADTLCLSLGWSNRRTGGTRLGSLIASLSNGSLCLLSPSEASGLAVTGSWHAHDHEPWIAAWNDWDTNIIYSGGDDLKLKAWDIRQDQKQPIFTNKRFDAGVTSIQSNPHVEHLIAVGSYDNTVRLFDVRKPLLALAEVAVGGGAWRVKWHPSESRKEDLLVACMHDGVKVVHFGLGGEVIPGEVAKRFEAHESMAYGADWSYGGSLERETVIGSCSFYDHVFHLWSG</sequence>
<dbReference type="GO" id="GO:0017183">
    <property type="term" value="P:protein histidyl modification to diphthamide"/>
    <property type="evidence" value="ECO:0007669"/>
    <property type="project" value="TreeGrafter"/>
</dbReference>
<keyword evidence="4" id="KW-0378">Hydrolase</keyword>
<accession>A0A9P3UK02</accession>
<dbReference type="GO" id="GO:0005737">
    <property type="term" value="C:cytoplasm"/>
    <property type="evidence" value="ECO:0007669"/>
    <property type="project" value="TreeGrafter"/>
</dbReference>
<dbReference type="Gene3D" id="2.130.10.10">
    <property type="entry name" value="YVTN repeat-like/Quinoprotein amine dehydrogenase"/>
    <property type="match status" value="1"/>
</dbReference>
<name>A0A9P3UK02_LYOSH</name>
<dbReference type="OrthoDB" id="1930760at2759"/>
<dbReference type="PANTHER" id="PTHR46042:SF1">
    <property type="entry name" value="DIPHTHINE METHYLTRANSFERASE"/>
    <property type="match status" value="1"/>
</dbReference>
<keyword evidence="2" id="KW-0853">WD repeat</keyword>
<dbReference type="EMBL" id="BRPK01000003">
    <property type="protein sequence ID" value="GLB36158.1"/>
    <property type="molecule type" value="Genomic_DNA"/>
</dbReference>
<protein>
    <recommendedName>
        <fullName evidence="6">methylated diphthine methylhydrolase</fullName>
        <ecNumber evidence="6">3.1.1.97</ecNumber>
    </recommendedName>
</protein>
<evidence type="ECO:0000256" key="1">
    <source>
        <dbReference type="ARBA" id="ARBA00005156"/>
    </source>
</evidence>
<evidence type="ECO:0000256" key="3">
    <source>
        <dbReference type="ARBA" id="ARBA00022737"/>
    </source>
</evidence>
<dbReference type="PANTHER" id="PTHR46042">
    <property type="entry name" value="DIPHTHINE METHYLTRANSFERASE"/>
    <property type="match status" value="1"/>
</dbReference>
<reference evidence="8" key="1">
    <citation type="submission" date="2022-07" db="EMBL/GenBank/DDBJ databases">
        <title>The genome of Lyophyllum shimeji provides insight into the initial evolution of ectomycorrhizal fungal genome.</title>
        <authorList>
            <person name="Kobayashi Y."/>
            <person name="Shibata T."/>
            <person name="Hirakawa H."/>
            <person name="Shigenobu S."/>
            <person name="Nishiyama T."/>
            <person name="Yamada A."/>
            <person name="Hasebe M."/>
            <person name="Kawaguchi M."/>
        </authorList>
    </citation>
    <scope>NUCLEOTIDE SEQUENCE</scope>
    <source>
        <strain evidence="8">AT787</strain>
    </source>
</reference>
<dbReference type="EC" id="3.1.1.97" evidence="6"/>
<evidence type="ECO:0000256" key="6">
    <source>
        <dbReference type="ARBA" id="ARBA00039131"/>
    </source>
</evidence>
<dbReference type="InterPro" id="IPR052415">
    <property type="entry name" value="Diphthine_MTase"/>
</dbReference>
<gene>
    <name evidence="8" type="ORF">LshimejAT787_0304460</name>
</gene>
<comment type="similarity">
    <text evidence="5">Belongs to the DPH7 family.</text>
</comment>
<evidence type="ECO:0000256" key="5">
    <source>
        <dbReference type="ARBA" id="ARBA00038092"/>
    </source>
</evidence>
<evidence type="ECO:0000313" key="8">
    <source>
        <dbReference type="EMBL" id="GLB36158.1"/>
    </source>
</evidence>
<dbReference type="AlphaFoldDB" id="A0A9P3UK02"/>
<dbReference type="SUPFAM" id="SSF50978">
    <property type="entry name" value="WD40 repeat-like"/>
    <property type="match status" value="1"/>
</dbReference>
<dbReference type="InterPro" id="IPR015943">
    <property type="entry name" value="WD40/YVTN_repeat-like_dom_sf"/>
</dbReference>
<dbReference type="GO" id="GO:0061685">
    <property type="term" value="F:diphthine methylesterase activity"/>
    <property type="evidence" value="ECO:0007669"/>
    <property type="project" value="UniProtKB-EC"/>
</dbReference>